<protein>
    <submittedName>
        <fullName evidence="5">GTPase-activating protein GYP2</fullName>
    </submittedName>
</protein>
<dbReference type="Gene3D" id="1.10.472.80">
    <property type="entry name" value="Ypt/Rab-GAP domain of gyp1p, domain 3"/>
    <property type="match status" value="1"/>
</dbReference>
<dbReference type="Gene3D" id="2.60.40.1180">
    <property type="entry name" value="Golgi alpha-mannosidase II"/>
    <property type="match status" value="1"/>
</dbReference>
<evidence type="ECO:0000313" key="5">
    <source>
        <dbReference type="EMBL" id="KAB5594785.1"/>
    </source>
</evidence>
<sequence length="1494" mass="165955">MSGVISTQLRTHKDPTKDDINRLFFSLPPAGACGPLEEGLEKTDINAVLTLHGQEDSFAGTLHLIPPFLCFVSLDRKSVQFTIPLTTVRRVERLSSRAGVFALSLTVWHGMKIIVQLTSLRPTADAFCNHLRDALKVQLQSGQMKLLKSFVKTCYSESALLSSSTFGENEHEDGSFIENEGGAESAPRFLGGLGLTHKFPGDAKKLREGSKLKLWKDYMRIHGRNLTLLRYPQATRLIQVGLPNRLRGELWETLSGSLYLRFNNPGLYQRLLKENEGRVSTSTEEIEKDLNRSLPEYPAYQTDDGIATLRRVLTAYSWKNPELGYCQAMNILTAAILIYMSEEQAFWLLEVLCNRLVPGYYSPSMWGTLLDQRVFESLVHKCLPIIYERFMAVDVQLSVASLPWFLSFMPLIFAFRIVDCFFAMGPKVLFQVGLAILKINGEKLLKVEDDGAFISVMRNYFSTLDQSAHPGHPDSRTRAITNFQELLLVAFREFSTITDATIIAERKRFRTEIVSGVESFAKRAAVRNLSTFGKFTRDEVGGIYDVLFKAVLVCPPEGIPSLVAGEDRPETRIGMSVFLADIASWARDERVVSNGFIERVQREVAEHDLIGRIFYYWDRQARGALSLQDLVLGLDEVMHNDLMGNIEWFFTLHDKDKDGMLTKDELLQLSESLLFIFRNEPGDAYLGAVSRFMTNAFEFGDALLPTPLGTEDGAGTPTISAHAPYLNLATFRMVVLADEILESFFESDLTASFRLEPVPEAQVPQQKSGFLGGLVSAIVTDDNMKIFNKFADEVGKTIGKHQVVSKPSIGKLNHVVTLQEPKARESLLTTSMREKQLKGSSSLSSVAEKPSETLSELASLSITPSTSAPATLAVPAAASSKDLPEPPSPNPLNPLALVNERTKFAIDEAKGEEEDLEDLDDVGAEDGLLDEVDAFLEEHDAGLSAAEKDAAKGASPPSTEQPKLQLEIPSKPPQNASRRLHPAFASLSVDPAFWVEFFGNSSHPNELSFRLIKHIADRTGVSPWIRPGKLSIRLLNFSPPWLFTRVISGGVTQDSSLFDRNYGEPIRTVSESGGIYRTTYGSEFFKSFSNFAPSTKFTVTLNLGNDSLDIARDQAKAAYRYLNHDKIWAFELGNEPGNYKATQRNLSSWDADAYVAQWQNWTSEIDTAVPLKQPRWWGGSDGTTDDPNTVAIQTDLITARGVTGEKVKEFSQHMYQVGHPFITTFGYILTLYISTWVVLELSPRQQCTSNPFVDILRSKIAAANRVGSDFVVGKFFYGILDHERAFNPPDSIQRGIQQRSGKVNITDTFGQALWGATLVFQSDNQENVPGANGTPGFSSYNLWYPRDSELRGRARANPSYVSQLMLSEVIGKALSSQIVHLSPQANVSPDHFAAYAIYENKQLARIALINFSIFNKTATANENPGIHVRIGSGINTSSRLKRMTAPGIDEKNTDLVTWAGQAYTNGSATGKLRLEQIINNTVWIRDSEAVLISL</sequence>
<evidence type="ECO:0000259" key="3">
    <source>
        <dbReference type="PROSITE" id="PS50086"/>
    </source>
</evidence>
<dbReference type="Gene3D" id="1.10.8.270">
    <property type="entry name" value="putative rabgap domain of human tbc1 domain family member 14 like domains"/>
    <property type="match status" value="1"/>
</dbReference>
<keyword evidence="6" id="KW-1185">Reference proteome</keyword>
<keyword evidence="1" id="KW-0106">Calcium</keyword>
<name>A0A5N5QSQ8_9AGAM</name>
<gene>
    <name evidence="5" type="ORF">CTheo_1764</name>
</gene>
<dbReference type="GO" id="GO:0005509">
    <property type="term" value="F:calcium ion binding"/>
    <property type="evidence" value="ECO:0007669"/>
    <property type="project" value="InterPro"/>
</dbReference>
<feature type="domain" description="Rab-GAP TBC" evidence="3">
    <location>
        <begin position="241"/>
        <end position="432"/>
    </location>
</feature>
<evidence type="ECO:0000256" key="2">
    <source>
        <dbReference type="SAM" id="MobiDB-lite"/>
    </source>
</evidence>
<feature type="region of interest" description="Disordered" evidence="2">
    <location>
        <begin position="946"/>
        <end position="977"/>
    </location>
</feature>
<feature type="domain" description="EF-hand" evidence="4">
    <location>
        <begin position="641"/>
        <end position="676"/>
    </location>
</feature>
<dbReference type="GO" id="GO:0005096">
    <property type="term" value="F:GTPase activator activity"/>
    <property type="evidence" value="ECO:0007669"/>
    <property type="project" value="TreeGrafter"/>
</dbReference>
<dbReference type="Gene3D" id="1.10.238.10">
    <property type="entry name" value="EF-hand"/>
    <property type="match status" value="1"/>
</dbReference>
<feature type="region of interest" description="Disordered" evidence="2">
    <location>
        <begin position="875"/>
        <end position="895"/>
    </location>
</feature>
<organism evidence="5 6">
    <name type="scientific">Ceratobasidium theobromae</name>
    <dbReference type="NCBI Taxonomy" id="1582974"/>
    <lineage>
        <taxon>Eukaryota</taxon>
        <taxon>Fungi</taxon>
        <taxon>Dikarya</taxon>
        <taxon>Basidiomycota</taxon>
        <taxon>Agaricomycotina</taxon>
        <taxon>Agaricomycetes</taxon>
        <taxon>Cantharellales</taxon>
        <taxon>Ceratobasidiaceae</taxon>
        <taxon>Ceratobasidium</taxon>
    </lineage>
</organism>
<dbReference type="InterPro" id="IPR000195">
    <property type="entry name" value="Rab-GAP-TBC_dom"/>
</dbReference>
<dbReference type="PANTHER" id="PTHR47219:SF20">
    <property type="entry name" value="TBC1 DOMAIN FAMILY MEMBER 2B"/>
    <property type="match status" value="1"/>
</dbReference>
<evidence type="ECO:0000259" key="4">
    <source>
        <dbReference type="PROSITE" id="PS50222"/>
    </source>
</evidence>
<comment type="caution">
    <text evidence="5">The sequence shown here is derived from an EMBL/GenBank/DDBJ whole genome shotgun (WGS) entry which is preliminary data.</text>
</comment>
<dbReference type="InterPro" id="IPR031728">
    <property type="entry name" value="GlcAase_C"/>
</dbReference>
<accession>A0A5N5QSQ8</accession>
<dbReference type="SUPFAM" id="SSF51445">
    <property type="entry name" value="(Trans)glycosidases"/>
    <property type="match status" value="1"/>
</dbReference>
<dbReference type="FunFam" id="1.10.8.270:FF:000015">
    <property type="entry name" value="GTPase activating protein (Gyp2)"/>
    <property type="match status" value="1"/>
</dbReference>
<dbReference type="InterPro" id="IPR018247">
    <property type="entry name" value="EF_Hand_1_Ca_BS"/>
</dbReference>
<dbReference type="SMART" id="SM00164">
    <property type="entry name" value="TBC"/>
    <property type="match status" value="1"/>
</dbReference>
<dbReference type="SUPFAM" id="SSF47473">
    <property type="entry name" value="EF-hand"/>
    <property type="match status" value="1"/>
</dbReference>
<dbReference type="PANTHER" id="PTHR47219">
    <property type="entry name" value="RAB GTPASE-ACTIVATING PROTEIN 1-LIKE"/>
    <property type="match status" value="1"/>
</dbReference>
<dbReference type="SUPFAM" id="SSF47923">
    <property type="entry name" value="Ypt/Rab-GAP domain of gyp1p"/>
    <property type="match status" value="2"/>
</dbReference>
<proteinExistence type="predicted"/>
<dbReference type="InterPro" id="IPR017853">
    <property type="entry name" value="GH"/>
</dbReference>
<dbReference type="OrthoDB" id="17687at2759"/>
<dbReference type="Proteomes" id="UP000383932">
    <property type="component" value="Unassembled WGS sequence"/>
</dbReference>
<dbReference type="InterPro" id="IPR011992">
    <property type="entry name" value="EF-hand-dom_pair"/>
</dbReference>
<dbReference type="Pfam" id="PF00566">
    <property type="entry name" value="RabGAP-TBC"/>
    <property type="match status" value="1"/>
</dbReference>
<dbReference type="EMBL" id="SSOP01000016">
    <property type="protein sequence ID" value="KAB5594785.1"/>
    <property type="molecule type" value="Genomic_DNA"/>
</dbReference>
<dbReference type="Pfam" id="PF16862">
    <property type="entry name" value="Glyco_hydro_79C"/>
    <property type="match status" value="1"/>
</dbReference>
<dbReference type="PROSITE" id="PS50086">
    <property type="entry name" value="TBC_RABGAP"/>
    <property type="match status" value="1"/>
</dbReference>
<evidence type="ECO:0000256" key="1">
    <source>
        <dbReference type="ARBA" id="ARBA00022837"/>
    </source>
</evidence>
<evidence type="ECO:0000313" key="6">
    <source>
        <dbReference type="Proteomes" id="UP000383932"/>
    </source>
</evidence>
<dbReference type="InterPro" id="IPR050302">
    <property type="entry name" value="Rab_GAP_TBC_domain"/>
</dbReference>
<dbReference type="InterPro" id="IPR013780">
    <property type="entry name" value="Glyco_hydro_b"/>
</dbReference>
<dbReference type="Gene3D" id="3.20.20.80">
    <property type="entry name" value="Glycosidases"/>
    <property type="match status" value="2"/>
</dbReference>
<dbReference type="PROSITE" id="PS00018">
    <property type="entry name" value="EF_HAND_1"/>
    <property type="match status" value="1"/>
</dbReference>
<dbReference type="PROSITE" id="PS50222">
    <property type="entry name" value="EF_HAND_2"/>
    <property type="match status" value="1"/>
</dbReference>
<reference evidence="5 6" key="1">
    <citation type="journal article" date="2019" name="Fungal Biol. Biotechnol.">
        <title>Draft genome sequence of fastidious pathogen Ceratobasidium theobromae, which causes vascular-streak dieback in Theobroma cacao.</title>
        <authorList>
            <person name="Ali S.S."/>
            <person name="Asman A."/>
            <person name="Shao J."/>
            <person name="Firmansyah A.P."/>
            <person name="Susilo A.W."/>
            <person name="Rosmana A."/>
            <person name="McMahon P."/>
            <person name="Junaid M."/>
            <person name="Guest D."/>
            <person name="Kheng T.Y."/>
            <person name="Meinhardt L.W."/>
            <person name="Bailey B.A."/>
        </authorList>
    </citation>
    <scope>NUCLEOTIDE SEQUENCE [LARGE SCALE GENOMIC DNA]</scope>
    <source>
        <strain evidence="5 6">CT2</strain>
    </source>
</reference>
<dbReference type="InterPro" id="IPR002048">
    <property type="entry name" value="EF_hand_dom"/>
</dbReference>
<dbReference type="InterPro" id="IPR035969">
    <property type="entry name" value="Rab-GAP_TBC_sf"/>
</dbReference>
<dbReference type="GO" id="GO:0031267">
    <property type="term" value="F:small GTPase binding"/>
    <property type="evidence" value="ECO:0007669"/>
    <property type="project" value="TreeGrafter"/>
</dbReference>